<evidence type="ECO:0008006" key="6">
    <source>
        <dbReference type="Google" id="ProtNLM"/>
    </source>
</evidence>
<protein>
    <recommendedName>
        <fullName evidence="6">Secreted protein</fullName>
    </recommendedName>
</protein>
<feature type="compositionally biased region" description="Basic and acidic residues" evidence="1">
    <location>
        <begin position="65"/>
        <end position="102"/>
    </location>
</feature>
<dbReference type="RefSeq" id="WP_380857306.1">
    <property type="nucleotide sequence ID" value="NZ_JBHRXV010000003.1"/>
</dbReference>
<comment type="caution">
    <text evidence="4">The sequence shown here is derived from an EMBL/GenBank/DDBJ whole genome shotgun (WGS) entry which is preliminary data.</text>
</comment>
<keyword evidence="2" id="KW-0812">Transmembrane</keyword>
<dbReference type="Proteomes" id="UP001595615">
    <property type="component" value="Unassembled WGS sequence"/>
</dbReference>
<evidence type="ECO:0000256" key="3">
    <source>
        <dbReference type="SAM" id="SignalP"/>
    </source>
</evidence>
<feature type="chain" id="PRO_5046359247" description="Secreted protein" evidence="3">
    <location>
        <begin position="28"/>
        <end position="164"/>
    </location>
</feature>
<name>A0ABV7X8X2_9SPHN</name>
<organism evidence="4 5">
    <name type="scientific">Sphingoaurantiacus capsulatus</name>
    <dbReference type="NCBI Taxonomy" id="1771310"/>
    <lineage>
        <taxon>Bacteria</taxon>
        <taxon>Pseudomonadati</taxon>
        <taxon>Pseudomonadota</taxon>
        <taxon>Alphaproteobacteria</taxon>
        <taxon>Sphingomonadales</taxon>
        <taxon>Sphingosinicellaceae</taxon>
        <taxon>Sphingoaurantiacus</taxon>
    </lineage>
</organism>
<keyword evidence="3" id="KW-0732">Signal</keyword>
<evidence type="ECO:0000256" key="2">
    <source>
        <dbReference type="SAM" id="Phobius"/>
    </source>
</evidence>
<keyword evidence="5" id="KW-1185">Reference proteome</keyword>
<feature type="transmembrane region" description="Helical" evidence="2">
    <location>
        <begin position="39"/>
        <end position="57"/>
    </location>
</feature>
<evidence type="ECO:0000313" key="4">
    <source>
        <dbReference type="EMBL" id="MFC3711759.1"/>
    </source>
</evidence>
<feature type="region of interest" description="Disordered" evidence="1">
    <location>
        <begin position="64"/>
        <end position="102"/>
    </location>
</feature>
<keyword evidence="2" id="KW-1133">Transmembrane helix</keyword>
<proteinExistence type="predicted"/>
<evidence type="ECO:0000256" key="1">
    <source>
        <dbReference type="SAM" id="MobiDB-lite"/>
    </source>
</evidence>
<feature type="signal peptide" evidence="3">
    <location>
        <begin position="1"/>
        <end position="27"/>
    </location>
</feature>
<reference evidence="5" key="1">
    <citation type="journal article" date="2019" name="Int. J. Syst. Evol. Microbiol.">
        <title>The Global Catalogue of Microorganisms (GCM) 10K type strain sequencing project: providing services to taxonomists for standard genome sequencing and annotation.</title>
        <authorList>
            <consortium name="The Broad Institute Genomics Platform"/>
            <consortium name="The Broad Institute Genome Sequencing Center for Infectious Disease"/>
            <person name="Wu L."/>
            <person name="Ma J."/>
        </authorList>
    </citation>
    <scope>NUCLEOTIDE SEQUENCE [LARGE SCALE GENOMIC DNA]</scope>
    <source>
        <strain evidence="5">KCTC 42644</strain>
    </source>
</reference>
<dbReference type="EMBL" id="JBHRXV010000003">
    <property type="protein sequence ID" value="MFC3711759.1"/>
    <property type="molecule type" value="Genomic_DNA"/>
</dbReference>
<gene>
    <name evidence="4" type="ORF">ACFOMD_04205</name>
</gene>
<sequence>MRQILRKTLTVAAGGALLIGAANPAPAAAYAFGDDIEEIIIGAAVLAGVVAVVGRVLKDEVEDIDRDRRTRGSSTRSDRDLAVDDCTRNAEREAERHGRNPRVRDIEVDRDGDEYRVTGEVEVERTSTWERDRREYDRAKFTCTARFGVVTAFDFTSGFDYARI</sequence>
<accession>A0ABV7X8X2</accession>
<evidence type="ECO:0000313" key="5">
    <source>
        <dbReference type="Proteomes" id="UP001595615"/>
    </source>
</evidence>
<keyword evidence="2" id="KW-0472">Membrane</keyword>